<dbReference type="CDD" id="cd00293">
    <property type="entry name" value="USP-like"/>
    <property type="match status" value="1"/>
</dbReference>
<sequence length="297" mass="32099">MRILLPVDGSSYSRYAAEFIASRTSMIGKKPAVEAFYVAAPRGRVVTEIWNTDVYDSWIKAGAEKAFVMVRSPLGIKGIKVEEKCVVGAPAEEIVKEIGAYKPDLVVMGAQGKTNVKKLFMGSVTNAVLAGCDTPVLLVREKPAPAQDALRVGIAVDGSEYSLKAIEWIGKNRELFGNKADFEVLSAVEDFYADLMTAANDCDAPTVSMEDAEKYEQQEFEYATARAIPALQDIGVQPRAVRLVGNPGDAIARYANKEKLDLVVMGSHGFTNFKSAVLGSVATRVAAEAECPILIIR</sequence>
<dbReference type="AlphaFoldDB" id="A0A388SEU9"/>
<dbReference type="Pfam" id="PF00582">
    <property type="entry name" value="Usp"/>
    <property type="match status" value="2"/>
</dbReference>
<dbReference type="EMBL" id="BGZJ01000001">
    <property type="protein sequence ID" value="GBO94193.1"/>
    <property type="molecule type" value="Genomic_DNA"/>
</dbReference>
<comment type="caution">
    <text evidence="3">The sequence shown here is derived from an EMBL/GenBank/DDBJ whole genome shotgun (WGS) entry which is preliminary data.</text>
</comment>
<evidence type="ECO:0000313" key="3">
    <source>
        <dbReference type="EMBL" id="GBO94193.1"/>
    </source>
</evidence>
<dbReference type="SUPFAM" id="SSF52402">
    <property type="entry name" value="Adenine nucleotide alpha hydrolases-like"/>
    <property type="match status" value="2"/>
</dbReference>
<organism evidence="3 4">
    <name type="scientific">Mesosutterella multiformis</name>
    <dbReference type="NCBI Taxonomy" id="2259133"/>
    <lineage>
        <taxon>Bacteria</taxon>
        <taxon>Pseudomonadati</taxon>
        <taxon>Pseudomonadota</taxon>
        <taxon>Betaproteobacteria</taxon>
        <taxon>Burkholderiales</taxon>
        <taxon>Sutterellaceae</taxon>
        <taxon>Mesosutterella</taxon>
    </lineage>
</organism>
<proteinExistence type="inferred from homology"/>
<dbReference type="PRINTS" id="PR01438">
    <property type="entry name" value="UNVRSLSTRESS"/>
</dbReference>
<dbReference type="RefSeq" id="WP_160117862.1">
    <property type="nucleotide sequence ID" value="NZ_BGZJ01000001.1"/>
</dbReference>
<accession>A0A401LMD9</accession>
<dbReference type="CDD" id="cd23659">
    <property type="entry name" value="USP_At3g01520-like"/>
    <property type="match status" value="1"/>
</dbReference>
<protein>
    <recommendedName>
        <fullName evidence="2">UspA domain-containing protein</fullName>
    </recommendedName>
</protein>
<dbReference type="Proteomes" id="UP000266091">
    <property type="component" value="Unassembled WGS sequence"/>
</dbReference>
<dbReference type="InterPro" id="IPR006016">
    <property type="entry name" value="UspA"/>
</dbReference>
<feature type="domain" description="UspA" evidence="2">
    <location>
        <begin position="2"/>
        <end position="140"/>
    </location>
</feature>
<comment type="similarity">
    <text evidence="1">Belongs to the universal stress protein A family.</text>
</comment>
<evidence type="ECO:0000256" key="1">
    <source>
        <dbReference type="ARBA" id="ARBA00008791"/>
    </source>
</evidence>
<evidence type="ECO:0000313" key="4">
    <source>
        <dbReference type="Proteomes" id="UP000266091"/>
    </source>
</evidence>
<accession>A0A388SEU9</accession>
<dbReference type="InterPro" id="IPR006015">
    <property type="entry name" value="Universal_stress_UspA"/>
</dbReference>
<keyword evidence="4" id="KW-1185">Reference proteome</keyword>
<dbReference type="InterPro" id="IPR014729">
    <property type="entry name" value="Rossmann-like_a/b/a_fold"/>
</dbReference>
<dbReference type="Gene3D" id="3.40.50.620">
    <property type="entry name" value="HUPs"/>
    <property type="match status" value="2"/>
</dbReference>
<reference evidence="3 4" key="1">
    <citation type="journal article" date="2018" name="Int. J. Syst. Evol. Microbiol.">
        <title>Mesosutterella multiformis gen. nov., sp. nov., a member of the family Sutterellaceae and Sutterella megalosphaeroides sp. nov., isolated from human faeces.</title>
        <authorList>
            <person name="Sakamoto M."/>
            <person name="Ikeyama N."/>
            <person name="Kunihiro T."/>
            <person name="Iino T."/>
            <person name="Yuki M."/>
            <person name="Ohkuma M."/>
        </authorList>
    </citation>
    <scope>NUCLEOTIDE SEQUENCE [LARGE SCALE GENOMIC DNA]</scope>
    <source>
        <strain evidence="3 4">4NBBH2</strain>
    </source>
</reference>
<feature type="domain" description="UspA" evidence="2">
    <location>
        <begin position="151"/>
        <end position="297"/>
    </location>
</feature>
<dbReference type="PANTHER" id="PTHR31964">
    <property type="entry name" value="ADENINE NUCLEOTIDE ALPHA HYDROLASES-LIKE SUPERFAMILY PROTEIN"/>
    <property type="match status" value="1"/>
</dbReference>
<gene>
    <name evidence="3" type="ORF">MESMUL_15470</name>
</gene>
<dbReference type="PANTHER" id="PTHR31964:SF113">
    <property type="entry name" value="USPA DOMAIN-CONTAINING PROTEIN"/>
    <property type="match status" value="1"/>
</dbReference>
<name>A0A388SEU9_9BURK</name>
<evidence type="ECO:0000259" key="2">
    <source>
        <dbReference type="Pfam" id="PF00582"/>
    </source>
</evidence>